<feature type="transmembrane region" description="Helical" evidence="5">
    <location>
        <begin position="98"/>
        <end position="121"/>
    </location>
</feature>
<dbReference type="GO" id="GO:0016020">
    <property type="term" value="C:membrane"/>
    <property type="evidence" value="ECO:0007669"/>
    <property type="project" value="UniProtKB-SubCell"/>
</dbReference>
<evidence type="ECO:0008006" key="8">
    <source>
        <dbReference type="Google" id="ProtNLM"/>
    </source>
</evidence>
<dbReference type="Pfam" id="PF03595">
    <property type="entry name" value="SLAC1"/>
    <property type="match status" value="1"/>
</dbReference>
<protein>
    <recommendedName>
        <fullName evidence="8">Tellurite resistance protein permease</fullName>
    </recommendedName>
</protein>
<name>A0A164L8I7_9NOCA</name>
<feature type="transmembrane region" description="Helical" evidence="5">
    <location>
        <begin position="189"/>
        <end position="208"/>
    </location>
</feature>
<dbReference type="InterPro" id="IPR004695">
    <property type="entry name" value="SLAC1/Mae1/Ssu1/TehA"/>
</dbReference>
<feature type="transmembrane region" description="Helical" evidence="5">
    <location>
        <begin position="253"/>
        <end position="274"/>
    </location>
</feature>
<keyword evidence="2 5" id="KW-0812">Transmembrane</keyword>
<reference evidence="6 7" key="1">
    <citation type="submission" date="2016-04" db="EMBL/GenBank/DDBJ databases">
        <authorList>
            <person name="Evans L.H."/>
            <person name="Alamgir A."/>
            <person name="Owens N."/>
            <person name="Weber N.D."/>
            <person name="Virtaneva K."/>
            <person name="Barbian K."/>
            <person name="Babar A."/>
            <person name="Rosenke K."/>
        </authorList>
    </citation>
    <scope>NUCLEOTIDE SEQUENCE [LARGE SCALE GENOMIC DNA]</scope>
    <source>
        <strain evidence="6 7">IFM 0406</strain>
    </source>
</reference>
<sequence length="303" mass="32155">MTRRRFGWREFPPAAGSFVMATGIVSVGLHTVGFEVLSWGLLGLAGAVWLLLAVDFFVRLVGDFGRWRVEAGKPPALTGVAATTVLGTRISLLGWHWLAAALLAIGAAAWPVLLIAVLGHWQRRLPGVAFLVCVSTQGLAVLSVTLSIAGMGDWLAPVALALWVFGLCLYAVALWRFDIRQVWTGAGDQWVASGALAISALAVAKLVAAHRWDDDVLRAATLVVLGLCLAWYAVLLVAEAVRPRKHYDIRRWATVFPLGMTAVATLRTGAALGISYLHPLGGALLAIAVAAWVLASAGLVGSR</sequence>
<comment type="subcellular location">
    <subcellularLocation>
        <location evidence="1">Membrane</location>
        <topology evidence="1">Multi-pass membrane protein</topology>
    </subcellularLocation>
</comment>
<feature type="transmembrane region" description="Helical" evidence="5">
    <location>
        <begin position="154"/>
        <end position="177"/>
    </location>
</feature>
<evidence type="ECO:0000256" key="4">
    <source>
        <dbReference type="ARBA" id="ARBA00023136"/>
    </source>
</evidence>
<feature type="transmembrane region" description="Helical" evidence="5">
    <location>
        <begin position="128"/>
        <end position="148"/>
    </location>
</feature>
<evidence type="ECO:0000256" key="3">
    <source>
        <dbReference type="ARBA" id="ARBA00022989"/>
    </source>
</evidence>
<evidence type="ECO:0000256" key="5">
    <source>
        <dbReference type="SAM" id="Phobius"/>
    </source>
</evidence>
<keyword evidence="3 5" id="KW-1133">Transmembrane helix</keyword>
<feature type="transmembrane region" description="Helical" evidence="5">
    <location>
        <begin position="12"/>
        <end position="33"/>
    </location>
</feature>
<evidence type="ECO:0000313" key="7">
    <source>
        <dbReference type="Proteomes" id="UP000076512"/>
    </source>
</evidence>
<dbReference type="RefSeq" id="WP_067592339.1">
    <property type="nucleotide sequence ID" value="NZ_JABMCZ010000001.1"/>
</dbReference>
<gene>
    <name evidence="6" type="ORF">AWN90_36230</name>
</gene>
<evidence type="ECO:0000256" key="1">
    <source>
        <dbReference type="ARBA" id="ARBA00004141"/>
    </source>
</evidence>
<dbReference type="InterPro" id="IPR038665">
    <property type="entry name" value="Voltage-dep_anion_channel_sf"/>
</dbReference>
<accession>A0A164L8I7</accession>
<evidence type="ECO:0000313" key="6">
    <source>
        <dbReference type="EMBL" id="KZM72132.1"/>
    </source>
</evidence>
<evidence type="ECO:0000256" key="2">
    <source>
        <dbReference type="ARBA" id="ARBA00022692"/>
    </source>
</evidence>
<dbReference type="EMBL" id="LWGR01000009">
    <property type="protein sequence ID" value="KZM72132.1"/>
    <property type="molecule type" value="Genomic_DNA"/>
</dbReference>
<keyword evidence="7" id="KW-1185">Reference proteome</keyword>
<keyword evidence="4 5" id="KW-0472">Membrane</keyword>
<feature type="transmembrane region" description="Helical" evidence="5">
    <location>
        <begin position="74"/>
        <end position="92"/>
    </location>
</feature>
<dbReference type="Gene3D" id="1.50.10.150">
    <property type="entry name" value="Voltage-dependent anion channel"/>
    <property type="match status" value="1"/>
</dbReference>
<dbReference type="Proteomes" id="UP000076512">
    <property type="component" value="Unassembled WGS sequence"/>
</dbReference>
<feature type="transmembrane region" description="Helical" evidence="5">
    <location>
        <begin position="39"/>
        <end position="62"/>
    </location>
</feature>
<dbReference type="STRING" id="455432.AWN90_36230"/>
<proteinExistence type="predicted"/>
<dbReference type="GO" id="GO:0055085">
    <property type="term" value="P:transmembrane transport"/>
    <property type="evidence" value="ECO:0007669"/>
    <property type="project" value="InterPro"/>
</dbReference>
<feature type="transmembrane region" description="Helical" evidence="5">
    <location>
        <begin position="280"/>
        <end position="300"/>
    </location>
</feature>
<comment type="caution">
    <text evidence="6">The sequence shown here is derived from an EMBL/GenBank/DDBJ whole genome shotgun (WGS) entry which is preliminary data.</text>
</comment>
<dbReference type="AlphaFoldDB" id="A0A164L8I7"/>
<organism evidence="6 7">
    <name type="scientific">Nocardia terpenica</name>
    <dbReference type="NCBI Taxonomy" id="455432"/>
    <lineage>
        <taxon>Bacteria</taxon>
        <taxon>Bacillati</taxon>
        <taxon>Actinomycetota</taxon>
        <taxon>Actinomycetes</taxon>
        <taxon>Mycobacteriales</taxon>
        <taxon>Nocardiaceae</taxon>
        <taxon>Nocardia</taxon>
    </lineage>
</organism>
<feature type="transmembrane region" description="Helical" evidence="5">
    <location>
        <begin position="220"/>
        <end position="241"/>
    </location>
</feature>
<dbReference type="CDD" id="cd09319">
    <property type="entry name" value="TDT_like_1"/>
    <property type="match status" value="1"/>
</dbReference>